<reference evidence="1 2" key="1">
    <citation type="journal article" date="2017" name="Mol. Plant">
        <title>The Genome of Medicinal Plant Macleaya cordata Provides New Insights into Benzylisoquinoline Alkaloids Metabolism.</title>
        <authorList>
            <person name="Liu X."/>
            <person name="Liu Y."/>
            <person name="Huang P."/>
            <person name="Ma Y."/>
            <person name="Qing Z."/>
            <person name="Tang Q."/>
            <person name="Cao H."/>
            <person name="Cheng P."/>
            <person name="Zheng Y."/>
            <person name="Yuan Z."/>
            <person name="Zhou Y."/>
            <person name="Liu J."/>
            <person name="Tang Z."/>
            <person name="Zhuo Y."/>
            <person name="Zhang Y."/>
            <person name="Yu L."/>
            <person name="Huang J."/>
            <person name="Yang P."/>
            <person name="Peng Q."/>
            <person name="Zhang J."/>
            <person name="Jiang W."/>
            <person name="Zhang Z."/>
            <person name="Lin K."/>
            <person name="Ro D.K."/>
            <person name="Chen X."/>
            <person name="Xiong X."/>
            <person name="Shang Y."/>
            <person name="Huang S."/>
            <person name="Zeng J."/>
        </authorList>
    </citation>
    <scope>NUCLEOTIDE SEQUENCE [LARGE SCALE GENOMIC DNA]</scope>
    <source>
        <strain evidence="2">cv. BLH2017</strain>
        <tissue evidence="1">Root</tissue>
    </source>
</reference>
<organism evidence="1 2">
    <name type="scientific">Macleaya cordata</name>
    <name type="common">Five-seeded plume-poppy</name>
    <name type="synonym">Bocconia cordata</name>
    <dbReference type="NCBI Taxonomy" id="56857"/>
    <lineage>
        <taxon>Eukaryota</taxon>
        <taxon>Viridiplantae</taxon>
        <taxon>Streptophyta</taxon>
        <taxon>Embryophyta</taxon>
        <taxon>Tracheophyta</taxon>
        <taxon>Spermatophyta</taxon>
        <taxon>Magnoliopsida</taxon>
        <taxon>Ranunculales</taxon>
        <taxon>Papaveraceae</taxon>
        <taxon>Papaveroideae</taxon>
        <taxon>Macleaya</taxon>
    </lineage>
</organism>
<gene>
    <name evidence="1" type="ORF">BVC80_577g19</name>
</gene>
<evidence type="ECO:0000313" key="1">
    <source>
        <dbReference type="EMBL" id="OVA13748.1"/>
    </source>
</evidence>
<keyword evidence="2" id="KW-1185">Reference proteome</keyword>
<dbReference type="EMBL" id="MVGT01001096">
    <property type="protein sequence ID" value="OVA13748.1"/>
    <property type="molecule type" value="Genomic_DNA"/>
</dbReference>
<dbReference type="Proteomes" id="UP000195402">
    <property type="component" value="Unassembled WGS sequence"/>
</dbReference>
<protein>
    <submittedName>
        <fullName evidence="1">Uncharacterized protein</fullName>
    </submittedName>
</protein>
<accession>A0A200QTE7</accession>
<dbReference type="AlphaFoldDB" id="A0A200QTE7"/>
<evidence type="ECO:0000313" key="2">
    <source>
        <dbReference type="Proteomes" id="UP000195402"/>
    </source>
</evidence>
<dbReference type="InParanoid" id="A0A200QTE7"/>
<sequence>MMIRLKQRRSAVLAPPRKETEVSSRDACLLCVAVGSVRSASDGTQDLLFKGQGWCRFMLVDEIPIRPPLLI</sequence>
<comment type="caution">
    <text evidence="1">The sequence shown here is derived from an EMBL/GenBank/DDBJ whole genome shotgun (WGS) entry which is preliminary data.</text>
</comment>
<name>A0A200QTE7_MACCD</name>
<proteinExistence type="predicted"/>